<dbReference type="PANTHER" id="PTHR30290">
    <property type="entry name" value="PERIPLASMIC BINDING COMPONENT OF ABC TRANSPORTER"/>
    <property type="match status" value="1"/>
</dbReference>
<evidence type="ECO:0000313" key="3">
    <source>
        <dbReference type="EMBL" id="TDP93578.1"/>
    </source>
</evidence>
<dbReference type="Pfam" id="PF00496">
    <property type="entry name" value="SBP_bac_5"/>
    <property type="match status" value="1"/>
</dbReference>
<reference evidence="3 4" key="1">
    <citation type="submission" date="2019-03" db="EMBL/GenBank/DDBJ databases">
        <title>Subsurface microbial communities from deep shales in Ohio and West Virginia, USA.</title>
        <authorList>
            <person name="Wrighton K."/>
        </authorList>
    </citation>
    <scope>NUCLEOTIDE SEQUENCE [LARGE SCALE GENOMIC DNA]</scope>
    <source>
        <strain evidence="3 4">MSL 7</strain>
    </source>
</reference>
<dbReference type="Gene3D" id="3.90.76.10">
    <property type="entry name" value="Dipeptide-binding Protein, Domain 1"/>
    <property type="match status" value="1"/>
</dbReference>
<dbReference type="CDD" id="cd08502">
    <property type="entry name" value="PBP2_NikA_DppA_OppA_like_16"/>
    <property type="match status" value="1"/>
</dbReference>
<dbReference type="AlphaFoldDB" id="A0A4V3CYC7"/>
<evidence type="ECO:0000256" key="1">
    <source>
        <dbReference type="ARBA" id="ARBA00022729"/>
    </source>
</evidence>
<accession>A0A4V3CYC7</accession>
<comment type="caution">
    <text evidence="3">The sequence shown here is derived from an EMBL/GenBank/DDBJ whole genome shotgun (WGS) entry which is preliminary data.</text>
</comment>
<dbReference type="EMBL" id="SNXX01000012">
    <property type="protein sequence ID" value="TDP93578.1"/>
    <property type="molecule type" value="Genomic_DNA"/>
</dbReference>
<evidence type="ECO:0000259" key="2">
    <source>
        <dbReference type="Pfam" id="PF00496"/>
    </source>
</evidence>
<dbReference type="InterPro" id="IPR000914">
    <property type="entry name" value="SBP_5_dom"/>
</dbReference>
<dbReference type="PIRSF" id="PIRSF002741">
    <property type="entry name" value="MppA"/>
    <property type="match status" value="1"/>
</dbReference>
<dbReference type="GO" id="GO:1904680">
    <property type="term" value="F:peptide transmembrane transporter activity"/>
    <property type="evidence" value="ECO:0007669"/>
    <property type="project" value="TreeGrafter"/>
</dbReference>
<dbReference type="Proteomes" id="UP000295176">
    <property type="component" value="Unassembled WGS sequence"/>
</dbReference>
<keyword evidence="1" id="KW-0732">Signal</keyword>
<name>A0A4V3CYC7_9FIRM</name>
<dbReference type="GO" id="GO:0015833">
    <property type="term" value="P:peptide transport"/>
    <property type="evidence" value="ECO:0007669"/>
    <property type="project" value="TreeGrafter"/>
</dbReference>
<proteinExistence type="predicted"/>
<dbReference type="GO" id="GO:0043190">
    <property type="term" value="C:ATP-binding cassette (ABC) transporter complex"/>
    <property type="evidence" value="ECO:0007669"/>
    <property type="project" value="InterPro"/>
</dbReference>
<sequence length="516" mass="58843">MRKNLTLSLILVLLISLIFSVNLFAQEKGGTLRYAMIDTPPSLDQQVVTSDLATIIAQHIFEGLYTFNSQYAPVPMLAEGSMVKEDGRLVTINLRQGVTFHNGKEMTSEDVVASLKRWGEFGVRGPVLFNYIEAVEANGSYAVDLHFSEPFSAWQSMLAFINGGPVILPSEIMENADERPISPEDYIGTGPYEFTRWDTGRFIQLSRYEDYAARSDQADGYGGERIAYFDELRFIPVSEVGTRINGLRAGDYDYAESMQGDLYEDLKADDRVNVLVNQGAQFGEVFFNQKQGIMTNKKLRQAILAAVDMEPVMQAAHGHPDLWDLNGSIMPEKTIWYSEAAIEKYSRGDAELARKLAEEAGYNGERIRYMATTSYQTMYDSSVVIAQQLSEAGFNIDLQIYDWATLASRRNDPEVWDLFYTWHGFVPDPILYTFLSPTYPGWWDTAKKRLLVNNFTQAMEQEERVEIWSELQEEIYDHVPILKTGDNYTYDIVVPEVKGFGETSLIWPKFWNIWFE</sequence>
<dbReference type="Gene3D" id="3.10.105.10">
    <property type="entry name" value="Dipeptide-binding Protein, Domain 3"/>
    <property type="match status" value="1"/>
</dbReference>
<dbReference type="InterPro" id="IPR030678">
    <property type="entry name" value="Peptide/Ni-bd"/>
</dbReference>
<dbReference type="InterPro" id="IPR039424">
    <property type="entry name" value="SBP_5"/>
</dbReference>
<dbReference type="RefSeq" id="WP_133530471.1">
    <property type="nucleotide sequence ID" value="NZ_SNXX01000012.1"/>
</dbReference>
<gene>
    <name evidence="3" type="ORF">C7957_11260</name>
</gene>
<dbReference type="Gene3D" id="3.40.190.10">
    <property type="entry name" value="Periplasmic binding protein-like II"/>
    <property type="match status" value="1"/>
</dbReference>
<dbReference type="PANTHER" id="PTHR30290:SF38">
    <property type="entry name" value="D,D-DIPEPTIDE-BINDING PERIPLASMIC PROTEIN DDPA-RELATED"/>
    <property type="match status" value="1"/>
</dbReference>
<organism evidence="3 4">
    <name type="scientific">Halanaerobium saccharolyticum</name>
    <dbReference type="NCBI Taxonomy" id="43595"/>
    <lineage>
        <taxon>Bacteria</taxon>
        <taxon>Bacillati</taxon>
        <taxon>Bacillota</taxon>
        <taxon>Clostridia</taxon>
        <taxon>Halanaerobiales</taxon>
        <taxon>Halanaerobiaceae</taxon>
        <taxon>Halanaerobium</taxon>
    </lineage>
</organism>
<evidence type="ECO:0000313" key="4">
    <source>
        <dbReference type="Proteomes" id="UP000295176"/>
    </source>
</evidence>
<dbReference type="SUPFAM" id="SSF53850">
    <property type="entry name" value="Periplasmic binding protein-like II"/>
    <property type="match status" value="1"/>
</dbReference>
<feature type="domain" description="Solute-binding protein family 5" evidence="2">
    <location>
        <begin position="73"/>
        <end position="437"/>
    </location>
</feature>
<dbReference type="GO" id="GO:0042597">
    <property type="term" value="C:periplasmic space"/>
    <property type="evidence" value="ECO:0007669"/>
    <property type="project" value="UniProtKB-ARBA"/>
</dbReference>
<protein>
    <submittedName>
        <fullName evidence="3">Peptide/nickel transport system substrate-binding protein</fullName>
    </submittedName>
</protein>